<protein>
    <submittedName>
        <fullName evidence="2">Uncharacterized protein</fullName>
    </submittedName>
</protein>
<dbReference type="EMBL" id="QXHD01000004">
    <property type="protein sequence ID" value="NEZ58476.1"/>
    <property type="molecule type" value="Genomic_DNA"/>
</dbReference>
<feature type="compositionally biased region" description="Low complexity" evidence="1">
    <location>
        <begin position="365"/>
        <end position="380"/>
    </location>
</feature>
<feature type="compositionally biased region" description="Basic and acidic residues" evidence="1">
    <location>
        <begin position="225"/>
        <end position="240"/>
    </location>
</feature>
<dbReference type="RefSeq" id="WP_163701059.1">
    <property type="nucleotide sequence ID" value="NZ_QXHD01000004.1"/>
</dbReference>
<sequence length="422" mass="47658">MKNRLLTLEHNLCSSSDKPKKYRRKRYHGPPKQQSHQVYTQAQSFDWGEPIELTYNSESNSYIANTAYAAAYGDEDYGEDDHATNAFSMDDGYDEDDHVATTFEWREDKDDEGAYRASTFGIDDDYDEDDHAASSFKWNDNRRTSAFEVESFDLEDGEQDYQQETIRQSFGQSFSVADLDKDTLAEDLDFSDLDTASEKARSDQAMSNRAFAADLQAILSGKKTYDQGRSDRVKANKDAHQLSTAASTETTSALPDDIREAVADPHDVFDQMSSHMPHNQMDDTPVIPVSSQPVEVKEDMTGSRAHDVFDRMGHNMSHATSFNLGTISLEQRFDEFDKELQQTTEKQNQPHKARAGNRPISSDHSASLTLDETALAADLAQMQSLSEAEGRVEMSEKEQQEHEAEMPQETETRESNEVIENV</sequence>
<feature type="compositionally biased region" description="Low complexity" evidence="1">
    <location>
        <begin position="243"/>
        <end position="253"/>
    </location>
</feature>
<organism evidence="2 3">
    <name type="scientific">Adonisia turfae CCMR0081</name>
    <dbReference type="NCBI Taxonomy" id="2292702"/>
    <lineage>
        <taxon>Bacteria</taxon>
        <taxon>Bacillati</taxon>
        <taxon>Cyanobacteriota</taxon>
        <taxon>Adonisia</taxon>
        <taxon>Adonisia turfae</taxon>
    </lineage>
</organism>
<comment type="caution">
    <text evidence="2">The sequence shown here is derived from an EMBL/GenBank/DDBJ whole genome shotgun (WGS) entry which is preliminary data.</text>
</comment>
<proteinExistence type="predicted"/>
<gene>
    <name evidence="2" type="ORF">DXZ20_23075</name>
</gene>
<keyword evidence="3" id="KW-1185">Reference proteome</keyword>
<dbReference type="AlphaFoldDB" id="A0A6M0RQK2"/>
<feature type="compositionally biased region" description="Basic residues" evidence="1">
    <location>
        <begin position="20"/>
        <end position="29"/>
    </location>
</feature>
<accession>A0A6M0RQK2</accession>
<feature type="region of interest" description="Disordered" evidence="1">
    <location>
        <begin position="225"/>
        <end position="255"/>
    </location>
</feature>
<name>A0A6M0RQK2_9CYAN</name>
<evidence type="ECO:0000313" key="3">
    <source>
        <dbReference type="Proteomes" id="UP000481033"/>
    </source>
</evidence>
<evidence type="ECO:0000313" key="2">
    <source>
        <dbReference type="EMBL" id="NEZ58476.1"/>
    </source>
</evidence>
<feature type="compositionally biased region" description="Basic and acidic residues" evidence="1">
    <location>
        <begin position="388"/>
        <end position="416"/>
    </location>
</feature>
<feature type="region of interest" description="Disordered" evidence="1">
    <location>
        <begin position="14"/>
        <end position="36"/>
    </location>
</feature>
<dbReference type="Proteomes" id="UP000481033">
    <property type="component" value="Unassembled WGS sequence"/>
</dbReference>
<evidence type="ECO:0000256" key="1">
    <source>
        <dbReference type="SAM" id="MobiDB-lite"/>
    </source>
</evidence>
<reference evidence="2 3" key="1">
    <citation type="journal article" date="2020" name="Microb. Ecol.">
        <title>Ecogenomics of the Marine Benthic Filamentous Cyanobacterium Adonisia.</title>
        <authorList>
            <person name="Walter J.M."/>
            <person name="Coutinho F.H."/>
            <person name="Leomil L."/>
            <person name="Hargreaves P.I."/>
            <person name="Campeao M.E."/>
            <person name="Vieira V.V."/>
            <person name="Silva B.S."/>
            <person name="Fistarol G.O."/>
            <person name="Salomon P.S."/>
            <person name="Sawabe T."/>
            <person name="Mino S."/>
            <person name="Hosokawa M."/>
            <person name="Miyashita H."/>
            <person name="Maruyama F."/>
            <person name="van Verk M.C."/>
            <person name="Dutilh B.E."/>
            <person name="Thompson C.C."/>
            <person name="Thompson F.L."/>
        </authorList>
    </citation>
    <scope>NUCLEOTIDE SEQUENCE [LARGE SCALE GENOMIC DNA]</scope>
    <source>
        <strain evidence="2 3">CCMR0081</strain>
    </source>
</reference>
<feature type="region of interest" description="Disordered" evidence="1">
    <location>
        <begin position="339"/>
        <end position="422"/>
    </location>
</feature>